<dbReference type="InterPro" id="IPR003781">
    <property type="entry name" value="CoA-bd"/>
</dbReference>
<dbReference type="AlphaFoldDB" id="A0Y7M0"/>
<sequence length="142" mass="15584">MPLTNDKDIADVLRSVKTIALLGASHKPQRPSYQVMAFLLEHGYTVIPVNPALAGTQLQGQLVYASLEAIPQSIDMVDVFRNASFLPAIVEKTLQKAIGIIWTQLDVVDEAAGTHAENNGVKIIMDRCPAIEWPRLRQLGLL</sequence>
<dbReference type="SUPFAM" id="SSF51735">
    <property type="entry name" value="NAD(P)-binding Rossmann-fold domains"/>
    <property type="match status" value="1"/>
</dbReference>
<dbReference type="STRING" id="247633.GP2143_12751"/>
<dbReference type="Pfam" id="PF13380">
    <property type="entry name" value="CoA_binding_2"/>
    <property type="match status" value="1"/>
</dbReference>
<protein>
    <recommendedName>
        <fullName evidence="1">CoA-binding domain-containing protein</fullName>
    </recommendedName>
</protein>
<dbReference type="PANTHER" id="PTHR33303:SF2">
    <property type="entry name" value="COA-BINDING DOMAIN-CONTAINING PROTEIN"/>
    <property type="match status" value="1"/>
</dbReference>
<dbReference type="Proteomes" id="UP000004931">
    <property type="component" value="Unassembled WGS sequence"/>
</dbReference>
<dbReference type="InterPro" id="IPR036291">
    <property type="entry name" value="NAD(P)-bd_dom_sf"/>
</dbReference>
<organism evidence="2 3">
    <name type="scientific">marine gamma proteobacterium HTCC2143</name>
    <dbReference type="NCBI Taxonomy" id="247633"/>
    <lineage>
        <taxon>Bacteria</taxon>
        <taxon>Pseudomonadati</taxon>
        <taxon>Pseudomonadota</taxon>
        <taxon>Gammaproteobacteria</taxon>
        <taxon>Cellvibrionales</taxon>
        <taxon>Spongiibacteraceae</taxon>
        <taxon>BD1-7 clade</taxon>
    </lineage>
</organism>
<comment type="caution">
    <text evidence="2">The sequence shown here is derived from an EMBL/GenBank/DDBJ whole genome shotgun (WGS) entry which is preliminary data.</text>
</comment>
<dbReference type="Gene3D" id="3.40.50.720">
    <property type="entry name" value="NAD(P)-binding Rossmann-like Domain"/>
    <property type="match status" value="1"/>
</dbReference>
<dbReference type="EMBL" id="AAVT01000001">
    <property type="protein sequence ID" value="EAW32124.1"/>
    <property type="molecule type" value="Genomic_DNA"/>
</dbReference>
<name>A0Y7M0_9GAMM</name>
<proteinExistence type="predicted"/>
<gene>
    <name evidence="2" type="ORF">GP2143_12751</name>
</gene>
<keyword evidence="3" id="KW-1185">Reference proteome</keyword>
<dbReference type="PANTHER" id="PTHR33303">
    <property type="entry name" value="CYTOPLASMIC PROTEIN-RELATED"/>
    <property type="match status" value="1"/>
</dbReference>
<dbReference type="SMART" id="SM00881">
    <property type="entry name" value="CoA_binding"/>
    <property type="match status" value="1"/>
</dbReference>
<evidence type="ECO:0000259" key="1">
    <source>
        <dbReference type="SMART" id="SM00881"/>
    </source>
</evidence>
<dbReference type="OrthoDB" id="9807426at2"/>
<dbReference type="eggNOG" id="COG1832">
    <property type="taxonomic scope" value="Bacteria"/>
</dbReference>
<accession>A0Y7M0</accession>
<feature type="domain" description="CoA-binding" evidence="1">
    <location>
        <begin position="13"/>
        <end position="107"/>
    </location>
</feature>
<reference evidence="2 3" key="1">
    <citation type="journal article" date="2010" name="J. Bacteriol.">
        <title>Genome sequence of the oligotrophic marine Gammaproteobacterium HTCC2143, isolated from the Oregon Coast.</title>
        <authorList>
            <person name="Oh H.M."/>
            <person name="Kang I."/>
            <person name="Ferriera S."/>
            <person name="Giovannoni S.J."/>
            <person name="Cho J.C."/>
        </authorList>
    </citation>
    <scope>NUCLEOTIDE SEQUENCE [LARGE SCALE GENOMIC DNA]</scope>
    <source>
        <strain evidence="2 3">HTCC2143</strain>
    </source>
</reference>
<evidence type="ECO:0000313" key="3">
    <source>
        <dbReference type="Proteomes" id="UP000004931"/>
    </source>
</evidence>
<evidence type="ECO:0000313" key="2">
    <source>
        <dbReference type="EMBL" id="EAW32124.1"/>
    </source>
</evidence>